<evidence type="ECO:0000313" key="2">
    <source>
        <dbReference type="Proteomes" id="UP000614216"/>
    </source>
</evidence>
<comment type="caution">
    <text evidence="1">The sequence shown here is derived from an EMBL/GenBank/DDBJ whole genome shotgun (WGS) entry which is preliminary data.</text>
</comment>
<keyword evidence="2" id="KW-1185">Reference proteome</keyword>
<reference evidence="1" key="1">
    <citation type="submission" date="2021-01" db="EMBL/GenBank/DDBJ databases">
        <title>Fulvivirga kasyanovii gen. nov., sp nov., a novel member of the phylum Bacteroidetes isolated from seawater in a mussel farm.</title>
        <authorList>
            <person name="Zhao L.-H."/>
            <person name="Wang Z.-J."/>
        </authorList>
    </citation>
    <scope>NUCLEOTIDE SEQUENCE</scope>
    <source>
        <strain evidence="1">29W222</strain>
    </source>
</reference>
<organism evidence="1 2">
    <name type="scientific">Fulvivirga marina</name>
    <dbReference type="NCBI Taxonomy" id="2494733"/>
    <lineage>
        <taxon>Bacteria</taxon>
        <taxon>Pseudomonadati</taxon>
        <taxon>Bacteroidota</taxon>
        <taxon>Cytophagia</taxon>
        <taxon>Cytophagales</taxon>
        <taxon>Fulvivirgaceae</taxon>
        <taxon>Fulvivirga</taxon>
    </lineage>
</organism>
<accession>A0A937G024</accession>
<dbReference type="RefSeq" id="WP_202857162.1">
    <property type="nucleotide sequence ID" value="NZ_JAEUGD010000048.1"/>
</dbReference>
<gene>
    <name evidence="1" type="ORF">JMN32_14995</name>
</gene>
<name>A0A937G024_9BACT</name>
<dbReference type="Proteomes" id="UP000614216">
    <property type="component" value="Unassembled WGS sequence"/>
</dbReference>
<protein>
    <recommendedName>
        <fullName evidence="3">CHAT domain-containing protein</fullName>
    </recommendedName>
</protein>
<dbReference type="EMBL" id="JAEUGD010000048">
    <property type="protein sequence ID" value="MBL6447623.1"/>
    <property type="molecule type" value="Genomic_DNA"/>
</dbReference>
<sequence length="214" mass="25112">MRKKRSKYGVFIIESLRKDDYFDGENLSQILELSIIDNVYREVYSKEDFERALEEFQESKFRYLHFSCHADFEGFEINGDEITNLEISEMLKGKVKDKRVFLSACKGGNRNIATVAIANNDARSVIGTPIDLHFDKAALFWPAFYHVINMADKSKMNKRNLSHTLKKCVDLFHIPINYYHRINGKRKYLRRYKFRTGASTTNKRITVANKLYNT</sequence>
<proteinExistence type="predicted"/>
<dbReference type="AlphaFoldDB" id="A0A937G024"/>
<evidence type="ECO:0000313" key="1">
    <source>
        <dbReference type="EMBL" id="MBL6447623.1"/>
    </source>
</evidence>
<evidence type="ECO:0008006" key="3">
    <source>
        <dbReference type="Google" id="ProtNLM"/>
    </source>
</evidence>